<reference evidence="1" key="1">
    <citation type="submission" date="2019-03" db="EMBL/GenBank/DDBJ databases">
        <title>Long read genome sequence of the mycoparasitic Pythium oligandrum ATCC 38472 isolated from sugarbeet rhizosphere.</title>
        <authorList>
            <person name="Gaulin E."/>
        </authorList>
    </citation>
    <scope>NUCLEOTIDE SEQUENCE</scope>
    <source>
        <strain evidence="1">ATCC 38472_TT</strain>
    </source>
</reference>
<dbReference type="AlphaFoldDB" id="A0A8K1CWA1"/>
<comment type="caution">
    <text evidence="1">The sequence shown here is derived from an EMBL/GenBank/DDBJ whole genome shotgun (WGS) entry which is preliminary data.</text>
</comment>
<sequence>MQDRKCPPGSQQDVFGYCRLLCPVEYPVQCQFACANYQIGCLSLAIDPVFSLASGVAAVATNSFNPPILNLLNGNPISAGACLFQSRKVLFSLKQKEDKAFDISVAVAACLGLPNPKQWVEHKTVFMSVQAAIEQLEHENAPNNRIQDLLNNKAIANALRLRPLTNDEKGSILEALQTPDRTKCGEKMDQVLHAVADQVVMRRKSHKNEMIDDFYNAIAASEVVQQKIPHVAKECFPSDEAKSVADREKLVVTLDRLMIRIVTMAYEALAPDDTGRDIYVHVASLALDVIAIFDPTKVSKLVATAITTTCEKTLVADNGKVEAEENLVALTEKLGLHETGKTWKVTGGSWKTRSDASDSVTFRFTNKHTEAVRASFRSGGLPIHETEWVTIQALNGPDGNEREALEGSTVTVPAGMTATFELVLSRLQGKSFSVERSNSYQCQARNMLKDIPKTSFTFYMPIPPANMKGELEFSANFFAPDCTNPHLQLAGRELTSNTDAFNASNPNVNASSAAN</sequence>
<protein>
    <submittedName>
        <fullName evidence="1">Uncharacterized protein</fullName>
    </submittedName>
</protein>
<keyword evidence="2" id="KW-1185">Reference proteome</keyword>
<evidence type="ECO:0000313" key="1">
    <source>
        <dbReference type="EMBL" id="TMW69776.1"/>
    </source>
</evidence>
<dbReference type="EMBL" id="SPLM01000001">
    <property type="protein sequence ID" value="TMW69776.1"/>
    <property type="molecule type" value="Genomic_DNA"/>
</dbReference>
<accession>A0A8K1CWA1</accession>
<gene>
    <name evidence="1" type="ORF">Poli38472_001932</name>
</gene>
<organism evidence="1 2">
    <name type="scientific">Pythium oligandrum</name>
    <name type="common">Mycoparasitic fungus</name>
    <dbReference type="NCBI Taxonomy" id="41045"/>
    <lineage>
        <taxon>Eukaryota</taxon>
        <taxon>Sar</taxon>
        <taxon>Stramenopiles</taxon>
        <taxon>Oomycota</taxon>
        <taxon>Peronosporomycetes</taxon>
        <taxon>Pythiales</taxon>
        <taxon>Pythiaceae</taxon>
        <taxon>Pythium</taxon>
    </lineage>
</organism>
<dbReference type="Proteomes" id="UP000794436">
    <property type="component" value="Unassembled WGS sequence"/>
</dbReference>
<evidence type="ECO:0000313" key="2">
    <source>
        <dbReference type="Proteomes" id="UP000794436"/>
    </source>
</evidence>
<name>A0A8K1CWA1_PYTOL</name>
<proteinExistence type="predicted"/>